<name>A0ABS1U2J4_9PROT</name>
<organism evidence="2 3">
    <name type="scientific">Belnapia arida</name>
    <dbReference type="NCBI Taxonomy" id="2804533"/>
    <lineage>
        <taxon>Bacteria</taxon>
        <taxon>Pseudomonadati</taxon>
        <taxon>Pseudomonadota</taxon>
        <taxon>Alphaproteobacteria</taxon>
        <taxon>Acetobacterales</taxon>
        <taxon>Roseomonadaceae</taxon>
        <taxon>Belnapia</taxon>
    </lineage>
</organism>
<feature type="signal peptide" evidence="1">
    <location>
        <begin position="1"/>
        <end position="19"/>
    </location>
</feature>
<dbReference type="Proteomes" id="UP000660885">
    <property type="component" value="Unassembled WGS sequence"/>
</dbReference>
<gene>
    <name evidence="2" type="ORF">JMJ56_12855</name>
</gene>
<dbReference type="EMBL" id="JAETWB010000004">
    <property type="protein sequence ID" value="MBL6078901.1"/>
    <property type="molecule type" value="Genomic_DNA"/>
</dbReference>
<reference evidence="2 3" key="1">
    <citation type="submission" date="2021-01" db="EMBL/GenBank/DDBJ databases">
        <title>Belnapia mucosa sp. nov. and Belnapia arida sp. nov., isolated from the Tabernas Desert (Almeria, Spain).</title>
        <authorList>
            <person name="Molina-Menor E."/>
            <person name="Vidal-Verdu A."/>
            <person name="Calonge A."/>
            <person name="Satari L."/>
            <person name="Pereto J."/>
            <person name="Porcar M."/>
        </authorList>
    </citation>
    <scope>NUCLEOTIDE SEQUENCE [LARGE SCALE GENOMIC DNA]</scope>
    <source>
        <strain evidence="2 3">T18</strain>
    </source>
</reference>
<feature type="chain" id="PRO_5045406623" evidence="1">
    <location>
        <begin position="20"/>
        <end position="134"/>
    </location>
</feature>
<comment type="caution">
    <text evidence="2">The sequence shown here is derived from an EMBL/GenBank/DDBJ whole genome shotgun (WGS) entry which is preliminary data.</text>
</comment>
<keyword evidence="3" id="KW-1185">Reference proteome</keyword>
<accession>A0ABS1U2J4</accession>
<sequence>MHAVPICLCILFLASPAFAQPGSPGAPPRLPQRVGACVETRVEAVDTRLVGGDNRPVPGSGSAVRFANGGYQVGYDTVPGIEDSRRGDRVLMCLVALPSNCPPGDSRGRVYTVTNLRTLQSWTRPDASHRCSGA</sequence>
<evidence type="ECO:0000313" key="2">
    <source>
        <dbReference type="EMBL" id="MBL6078901.1"/>
    </source>
</evidence>
<evidence type="ECO:0000256" key="1">
    <source>
        <dbReference type="SAM" id="SignalP"/>
    </source>
</evidence>
<proteinExistence type="predicted"/>
<keyword evidence="1" id="KW-0732">Signal</keyword>
<protein>
    <submittedName>
        <fullName evidence="2">Uncharacterized protein</fullName>
    </submittedName>
</protein>
<evidence type="ECO:0000313" key="3">
    <source>
        <dbReference type="Proteomes" id="UP000660885"/>
    </source>
</evidence>